<keyword evidence="3" id="KW-1185">Reference proteome</keyword>
<reference evidence="2 3" key="1">
    <citation type="submission" date="2020-08" db="EMBL/GenBank/DDBJ databases">
        <title>Genomic Encyclopedia of Type Strains, Phase III (KMG-III): the genomes of soil and plant-associated and newly described type strains.</title>
        <authorList>
            <person name="Whitman W."/>
        </authorList>
    </citation>
    <scope>NUCLEOTIDE SEQUENCE [LARGE SCALE GENOMIC DNA]</scope>
    <source>
        <strain evidence="2 3">CECT 3146</strain>
    </source>
</reference>
<evidence type="ECO:0000313" key="2">
    <source>
        <dbReference type="EMBL" id="MBB5109445.1"/>
    </source>
</evidence>
<feature type="region of interest" description="Disordered" evidence="1">
    <location>
        <begin position="1"/>
        <end position="22"/>
    </location>
</feature>
<proteinExistence type="predicted"/>
<dbReference type="Proteomes" id="UP000549009">
    <property type="component" value="Unassembled WGS sequence"/>
</dbReference>
<protein>
    <submittedName>
        <fullName evidence="2">Uncharacterized protein</fullName>
    </submittedName>
</protein>
<comment type="caution">
    <text evidence="2">The sequence shown here is derived from an EMBL/GenBank/DDBJ whole genome shotgun (WGS) entry which is preliminary data.</text>
</comment>
<evidence type="ECO:0000256" key="1">
    <source>
        <dbReference type="SAM" id="MobiDB-lite"/>
    </source>
</evidence>
<gene>
    <name evidence="2" type="ORF">FHS40_008573</name>
</gene>
<organism evidence="2 3">
    <name type="scientific">Streptomyces spectabilis</name>
    <dbReference type="NCBI Taxonomy" id="68270"/>
    <lineage>
        <taxon>Bacteria</taxon>
        <taxon>Bacillati</taxon>
        <taxon>Actinomycetota</taxon>
        <taxon>Actinomycetes</taxon>
        <taxon>Kitasatosporales</taxon>
        <taxon>Streptomycetaceae</taxon>
        <taxon>Streptomyces</taxon>
    </lineage>
</organism>
<dbReference type="RefSeq" id="WP_229879741.1">
    <property type="nucleotide sequence ID" value="NZ_BMSQ01000033.1"/>
</dbReference>
<sequence>MPSDPTTPGTAPPCDIPETSTPTFTASLQFTAGGPAVTGQWSREQTARATFTSWIGLYGSNPDVVIRITATSCGRTRMLESWDHGRLLDTATDDTRPC</sequence>
<dbReference type="AlphaFoldDB" id="A0A7W8B5A1"/>
<name>A0A7W8B5A1_STRST</name>
<dbReference type="EMBL" id="JACHJD010000028">
    <property type="protein sequence ID" value="MBB5109445.1"/>
    <property type="molecule type" value="Genomic_DNA"/>
</dbReference>
<accession>A0A7W8B5A1</accession>
<evidence type="ECO:0000313" key="3">
    <source>
        <dbReference type="Proteomes" id="UP000549009"/>
    </source>
</evidence>